<proteinExistence type="predicted"/>
<dbReference type="AlphaFoldDB" id="A0A1B7LHW3"/>
<name>A0A1B7LHW3_9FIRM</name>
<comment type="caution">
    <text evidence="1">The sequence shown here is derived from an EMBL/GenBank/DDBJ whole genome shotgun (WGS) entry which is preliminary data.</text>
</comment>
<evidence type="ECO:0000313" key="1">
    <source>
        <dbReference type="EMBL" id="OAT85848.1"/>
    </source>
</evidence>
<protein>
    <submittedName>
        <fullName evidence="1">Uncharacterized protein</fullName>
    </submittedName>
</protein>
<keyword evidence="2" id="KW-1185">Reference proteome</keyword>
<dbReference type="STRING" id="1838280.A6M21_05055"/>
<organism evidence="1 2">
    <name type="scientific">Desulfotomaculum copahuensis</name>
    <dbReference type="NCBI Taxonomy" id="1838280"/>
    <lineage>
        <taxon>Bacteria</taxon>
        <taxon>Bacillati</taxon>
        <taxon>Bacillota</taxon>
        <taxon>Clostridia</taxon>
        <taxon>Eubacteriales</taxon>
        <taxon>Desulfotomaculaceae</taxon>
        <taxon>Desulfotomaculum</taxon>
    </lineage>
</organism>
<dbReference type="EMBL" id="LYVF01000047">
    <property type="protein sequence ID" value="OAT85848.1"/>
    <property type="molecule type" value="Genomic_DNA"/>
</dbReference>
<dbReference type="PROSITE" id="PS51257">
    <property type="entry name" value="PROKAR_LIPOPROTEIN"/>
    <property type="match status" value="1"/>
</dbReference>
<gene>
    <name evidence="1" type="ORF">A6M21_05055</name>
</gene>
<dbReference type="Proteomes" id="UP000078532">
    <property type="component" value="Unassembled WGS sequence"/>
</dbReference>
<reference evidence="1 2" key="1">
    <citation type="submission" date="2016-04" db="EMBL/GenBank/DDBJ databases">
        <authorList>
            <person name="Evans L.H."/>
            <person name="Alamgir A."/>
            <person name="Owens N."/>
            <person name="Weber N.D."/>
            <person name="Virtaneva K."/>
            <person name="Barbian K."/>
            <person name="Babar A."/>
            <person name="Rosenke K."/>
        </authorList>
    </citation>
    <scope>NUCLEOTIDE SEQUENCE [LARGE SCALE GENOMIC DNA]</scope>
    <source>
        <strain evidence="1 2">LMa1</strain>
    </source>
</reference>
<evidence type="ECO:0000313" key="2">
    <source>
        <dbReference type="Proteomes" id="UP000078532"/>
    </source>
</evidence>
<accession>A0A1B7LHW3</accession>
<sequence length="99" mass="10835">MRFKEVMPFNQAGGGCRMYVRLKFGSIRVAGGTLILTGLGGAAACVATTAGAPGVRCTGFNPVSARCRPGWPGRVKRLDQEVFIYGYVQTFYIRLLDRW</sequence>